<dbReference type="SUPFAM" id="SSF56112">
    <property type="entry name" value="Protein kinase-like (PK-like)"/>
    <property type="match status" value="1"/>
</dbReference>
<keyword evidence="3" id="KW-1185">Reference proteome</keyword>
<name>A0ABS4NTG9_9BACL</name>
<dbReference type="EMBL" id="JAGGLV010000011">
    <property type="protein sequence ID" value="MBP2113357.1"/>
    <property type="molecule type" value="Genomic_DNA"/>
</dbReference>
<evidence type="ECO:0000313" key="3">
    <source>
        <dbReference type="Proteomes" id="UP000773462"/>
    </source>
</evidence>
<proteinExistence type="predicted"/>
<dbReference type="GO" id="GO:0004674">
    <property type="term" value="F:protein serine/threonine kinase activity"/>
    <property type="evidence" value="ECO:0007669"/>
    <property type="project" value="UniProtKB-KW"/>
</dbReference>
<feature type="domain" description="Protein kinase" evidence="1">
    <location>
        <begin position="47"/>
        <end position="312"/>
    </location>
</feature>
<dbReference type="InterPro" id="IPR002575">
    <property type="entry name" value="Aminoglycoside_PTrfase"/>
</dbReference>
<dbReference type="PROSITE" id="PS50011">
    <property type="entry name" value="PROTEIN_KINASE_DOM"/>
    <property type="match status" value="1"/>
</dbReference>
<dbReference type="Gene3D" id="3.90.1200.10">
    <property type="match status" value="1"/>
</dbReference>
<evidence type="ECO:0000313" key="2">
    <source>
        <dbReference type="EMBL" id="MBP2113357.1"/>
    </source>
</evidence>
<protein>
    <submittedName>
        <fullName evidence="2">Serine/threonine protein kinase</fullName>
    </submittedName>
</protein>
<dbReference type="Proteomes" id="UP000773462">
    <property type="component" value="Unassembled WGS sequence"/>
</dbReference>
<keyword evidence="2" id="KW-0418">Kinase</keyword>
<gene>
    <name evidence="2" type="ORF">J2Z70_003517</name>
</gene>
<organism evidence="2 3">
    <name type="scientific">Paenibacillus silagei</name>
    <dbReference type="NCBI Taxonomy" id="1670801"/>
    <lineage>
        <taxon>Bacteria</taxon>
        <taxon>Bacillati</taxon>
        <taxon>Bacillota</taxon>
        <taxon>Bacilli</taxon>
        <taxon>Bacillales</taxon>
        <taxon>Paenibacillaceae</taxon>
        <taxon>Paenibacillus</taxon>
    </lineage>
</organism>
<sequence length="312" mass="36153">MRFEIGGGMDLIEETVRQFLSDKAKVLDIESTRLHSGYQAVDLFRHRILVESEGRQEYSSVITKMANGIERRVMNRLLDQGANVPFNRAGNLDSDHRVLLCIQDVDYKTNYQNLDIGMLQHKEIQALAYIHNHNRGLQEELSWLPRVSRTYIETIIHGVWRPAWEEAKHNERFVETFGTYMSEIDAVSGKIVDELEAVWKDETTHTLIHNDLNPGNVLVHNNDDVMFIDWEEARYGSLFLDIPMRFDRSQVGEYREVLASLGWVLPADTFGQSYRAASWYLGLRYMTWSLGAWLRDPGTEAGLRRFLDMVVV</sequence>
<evidence type="ECO:0000259" key="1">
    <source>
        <dbReference type="PROSITE" id="PS50011"/>
    </source>
</evidence>
<accession>A0ABS4NTG9</accession>
<dbReference type="RefSeq" id="WP_209875323.1">
    <property type="nucleotide sequence ID" value="NZ_JAGGLV010000011.1"/>
</dbReference>
<comment type="caution">
    <text evidence="2">The sequence shown here is derived from an EMBL/GenBank/DDBJ whole genome shotgun (WGS) entry which is preliminary data.</text>
</comment>
<dbReference type="InterPro" id="IPR011009">
    <property type="entry name" value="Kinase-like_dom_sf"/>
</dbReference>
<dbReference type="Pfam" id="PF01636">
    <property type="entry name" value="APH"/>
    <property type="match status" value="1"/>
</dbReference>
<keyword evidence="2" id="KW-0723">Serine/threonine-protein kinase</keyword>
<reference evidence="2 3" key="1">
    <citation type="submission" date="2021-03" db="EMBL/GenBank/DDBJ databases">
        <title>Genomic Encyclopedia of Type Strains, Phase IV (KMG-IV): sequencing the most valuable type-strain genomes for metagenomic binning, comparative biology and taxonomic classification.</title>
        <authorList>
            <person name="Goeker M."/>
        </authorList>
    </citation>
    <scope>NUCLEOTIDE SEQUENCE [LARGE SCALE GENOMIC DNA]</scope>
    <source>
        <strain evidence="2 3">DSM 101953</strain>
    </source>
</reference>
<dbReference type="InterPro" id="IPR000719">
    <property type="entry name" value="Prot_kinase_dom"/>
</dbReference>
<keyword evidence="2" id="KW-0808">Transferase</keyword>